<dbReference type="InterPro" id="IPR019734">
    <property type="entry name" value="TPR_rpt"/>
</dbReference>
<dbReference type="InterPro" id="IPR051685">
    <property type="entry name" value="Ycf3/AcsC/BcsC/TPR_MFPF"/>
</dbReference>
<evidence type="ECO:0000256" key="2">
    <source>
        <dbReference type="ARBA" id="ARBA00022803"/>
    </source>
</evidence>
<name>A0A1S2MCP1_9BACI</name>
<evidence type="ECO:0000256" key="3">
    <source>
        <dbReference type="PROSITE-ProRule" id="PRU00339"/>
    </source>
</evidence>
<dbReference type="Pfam" id="PF13414">
    <property type="entry name" value="TPR_11"/>
    <property type="match status" value="1"/>
</dbReference>
<feature type="transmembrane region" description="Helical" evidence="4">
    <location>
        <begin position="31"/>
        <end position="53"/>
    </location>
</feature>
<organism evidence="5 6">
    <name type="scientific">Anaerobacillus alkalidiazotrophicus</name>
    <dbReference type="NCBI Taxonomy" id="472963"/>
    <lineage>
        <taxon>Bacteria</taxon>
        <taxon>Bacillati</taxon>
        <taxon>Bacillota</taxon>
        <taxon>Bacilli</taxon>
        <taxon>Bacillales</taxon>
        <taxon>Bacillaceae</taxon>
        <taxon>Anaerobacillus</taxon>
    </lineage>
</organism>
<keyword evidence="4" id="KW-1133">Transmembrane helix</keyword>
<evidence type="ECO:0000256" key="1">
    <source>
        <dbReference type="ARBA" id="ARBA00022737"/>
    </source>
</evidence>
<keyword evidence="1" id="KW-0677">Repeat</keyword>
<evidence type="ECO:0000313" key="6">
    <source>
        <dbReference type="Proteomes" id="UP000180057"/>
    </source>
</evidence>
<dbReference type="PROSITE" id="PS50005">
    <property type="entry name" value="TPR"/>
    <property type="match status" value="3"/>
</dbReference>
<dbReference type="Proteomes" id="UP000180057">
    <property type="component" value="Unassembled WGS sequence"/>
</dbReference>
<protein>
    <submittedName>
        <fullName evidence="5">Uncharacterized protein</fullName>
    </submittedName>
</protein>
<gene>
    <name evidence="5" type="ORF">BKP45_06820</name>
</gene>
<evidence type="ECO:0000313" key="5">
    <source>
        <dbReference type="EMBL" id="OIJ22518.1"/>
    </source>
</evidence>
<dbReference type="AlphaFoldDB" id="A0A1S2MCP1"/>
<keyword evidence="6" id="KW-1185">Reference proteome</keyword>
<dbReference type="STRING" id="472963.BKP45_06820"/>
<keyword evidence="2 3" id="KW-0802">TPR repeat</keyword>
<dbReference type="Pfam" id="PF13181">
    <property type="entry name" value="TPR_8"/>
    <property type="match status" value="2"/>
</dbReference>
<dbReference type="PROSITE" id="PS50293">
    <property type="entry name" value="TPR_REGION"/>
    <property type="match status" value="2"/>
</dbReference>
<dbReference type="PANTHER" id="PTHR44943">
    <property type="entry name" value="CELLULOSE SYNTHASE OPERON PROTEIN C"/>
    <property type="match status" value="1"/>
</dbReference>
<proteinExistence type="predicted"/>
<reference evidence="5 6" key="1">
    <citation type="submission" date="2016-10" db="EMBL/GenBank/DDBJ databases">
        <title>Draft genome sequences of four alkaliphilic bacteria belonging to the Anaerobacillus genus.</title>
        <authorList>
            <person name="Bassil N.M."/>
            <person name="Lloyd J.R."/>
        </authorList>
    </citation>
    <scope>NUCLEOTIDE SEQUENCE [LARGE SCALE GENOMIC DNA]</scope>
    <source>
        <strain evidence="5 6">DSM 22531</strain>
    </source>
</reference>
<dbReference type="InterPro" id="IPR011990">
    <property type="entry name" value="TPR-like_helical_dom_sf"/>
</dbReference>
<comment type="caution">
    <text evidence="5">The sequence shown here is derived from an EMBL/GenBank/DDBJ whole genome shotgun (WGS) entry which is preliminary data.</text>
</comment>
<sequence>MELDEEIQKSRNNETEKIPHFKQKFTILQTIGLLVITLLLSTGGGIALGNAYFWNSGDMKRINEQLEFYQEKVSQDPNNLEDRIVLGYTYYLKGDNKNAINQFKTVVDKDENYFDAYYNLGLVYLEEDRHYDALSMFNKTVQLAPRDFKGHAQMGITYRHLKMYNEAIEALSEANNLAPANADIIYQIGLVAEEVGEYEAAVEIYKDVLNYDPLFQPALEALERAQNVVKEVGDNS</sequence>
<dbReference type="SMART" id="SM00028">
    <property type="entry name" value="TPR"/>
    <property type="match status" value="4"/>
</dbReference>
<feature type="repeat" description="TPR" evidence="3">
    <location>
        <begin position="148"/>
        <end position="181"/>
    </location>
</feature>
<feature type="repeat" description="TPR" evidence="3">
    <location>
        <begin position="114"/>
        <end position="147"/>
    </location>
</feature>
<dbReference type="SUPFAM" id="SSF48452">
    <property type="entry name" value="TPR-like"/>
    <property type="match status" value="1"/>
</dbReference>
<dbReference type="PANTHER" id="PTHR44943:SF8">
    <property type="entry name" value="TPR REPEAT-CONTAINING PROTEIN MJ0263"/>
    <property type="match status" value="1"/>
</dbReference>
<feature type="repeat" description="TPR" evidence="3">
    <location>
        <begin position="182"/>
        <end position="215"/>
    </location>
</feature>
<dbReference type="Gene3D" id="1.25.40.10">
    <property type="entry name" value="Tetratricopeptide repeat domain"/>
    <property type="match status" value="1"/>
</dbReference>
<dbReference type="EMBL" id="MLQS01000001">
    <property type="protein sequence ID" value="OIJ22518.1"/>
    <property type="molecule type" value="Genomic_DNA"/>
</dbReference>
<keyword evidence="4" id="KW-0472">Membrane</keyword>
<keyword evidence="4" id="KW-0812">Transmembrane</keyword>
<accession>A0A1S2MCP1</accession>
<evidence type="ECO:0000256" key="4">
    <source>
        <dbReference type="SAM" id="Phobius"/>
    </source>
</evidence>